<dbReference type="NCBIfam" id="TIGR03426">
    <property type="entry name" value="shape_MreD"/>
    <property type="match status" value="1"/>
</dbReference>
<evidence type="ECO:0000256" key="6">
    <source>
        <dbReference type="ARBA" id="ARBA00022989"/>
    </source>
</evidence>
<dbReference type="AlphaFoldDB" id="A0A2U2BSS9"/>
<dbReference type="RefSeq" id="WP_109253281.1">
    <property type="nucleotide sequence ID" value="NZ_QEXV01000004.1"/>
</dbReference>
<keyword evidence="7 8" id="KW-0472">Membrane</keyword>
<accession>A0A2U2BSS9</accession>
<evidence type="ECO:0000256" key="2">
    <source>
        <dbReference type="ARBA" id="ARBA00007776"/>
    </source>
</evidence>
<organism evidence="9 10">
    <name type="scientific">Marinicauda salina</name>
    <dbReference type="NCBI Taxonomy" id="2135793"/>
    <lineage>
        <taxon>Bacteria</taxon>
        <taxon>Pseudomonadati</taxon>
        <taxon>Pseudomonadota</taxon>
        <taxon>Alphaproteobacteria</taxon>
        <taxon>Maricaulales</taxon>
        <taxon>Maricaulaceae</taxon>
        <taxon>Marinicauda</taxon>
    </lineage>
</organism>
<comment type="subcellular location">
    <subcellularLocation>
        <location evidence="1">Cell membrane</location>
        <topology evidence="1">Multi-pass membrane protein</topology>
    </subcellularLocation>
</comment>
<dbReference type="OrthoDB" id="7629477at2"/>
<evidence type="ECO:0000256" key="8">
    <source>
        <dbReference type="SAM" id="Phobius"/>
    </source>
</evidence>
<evidence type="ECO:0000256" key="4">
    <source>
        <dbReference type="ARBA" id="ARBA00022692"/>
    </source>
</evidence>
<protein>
    <submittedName>
        <fullName evidence="9">Rod shape-determining protein MreD</fullName>
    </submittedName>
</protein>
<evidence type="ECO:0000256" key="1">
    <source>
        <dbReference type="ARBA" id="ARBA00004651"/>
    </source>
</evidence>
<comment type="caution">
    <text evidence="9">The sequence shown here is derived from an EMBL/GenBank/DDBJ whole genome shotgun (WGS) entry which is preliminary data.</text>
</comment>
<evidence type="ECO:0000313" key="10">
    <source>
        <dbReference type="Proteomes" id="UP000245168"/>
    </source>
</evidence>
<feature type="transmembrane region" description="Helical" evidence="8">
    <location>
        <begin position="106"/>
        <end position="128"/>
    </location>
</feature>
<proteinExistence type="inferred from homology"/>
<feature type="transmembrane region" description="Helical" evidence="8">
    <location>
        <begin position="75"/>
        <end position="94"/>
    </location>
</feature>
<dbReference type="EMBL" id="QEXV01000004">
    <property type="protein sequence ID" value="PWE17057.1"/>
    <property type="molecule type" value="Genomic_DNA"/>
</dbReference>
<evidence type="ECO:0000256" key="3">
    <source>
        <dbReference type="ARBA" id="ARBA00022475"/>
    </source>
</evidence>
<sequence>MRAPLDRRSSGPVYFWITATLAGSLLLQAAPLRFPGEWADFVPLVPLMTLFLWSARRPEFTPPWLIFVIGVFQDLLTGGPLGIWPLAYLIAFGIARPRDEEGAGEILPLSIRFAILCAIALLAAWLGGAMAYGEPVGGPALLKEGAPTILLFPLFAWIFGRRRERTSFF</sequence>
<comment type="similarity">
    <text evidence="2">Belongs to the MreD family.</text>
</comment>
<evidence type="ECO:0000256" key="5">
    <source>
        <dbReference type="ARBA" id="ARBA00022960"/>
    </source>
</evidence>
<feature type="transmembrane region" description="Helical" evidence="8">
    <location>
        <begin position="140"/>
        <end position="159"/>
    </location>
</feature>
<evidence type="ECO:0000256" key="7">
    <source>
        <dbReference type="ARBA" id="ARBA00023136"/>
    </source>
</evidence>
<feature type="transmembrane region" description="Helical" evidence="8">
    <location>
        <begin position="13"/>
        <end position="31"/>
    </location>
</feature>
<dbReference type="GO" id="GO:0008360">
    <property type="term" value="P:regulation of cell shape"/>
    <property type="evidence" value="ECO:0007669"/>
    <property type="project" value="UniProtKB-KW"/>
</dbReference>
<reference evidence="10" key="1">
    <citation type="submission" date="2018-05" db="EMBL/GenBank/DDBJ databases">
        <authorList>
            <person name="Liu B.-T."/>
        </authorList>
    </citation>
    <scope>NUCLEOTIDE SEQUENCE [LARGE SCALE GENOMIC DNA]</scope>
    <source>
        <strain evidence="10">WD6-1</strain>
    </source>
</reference>
<keyword evidence="3" id="KW-1003">Cell membrane</keyword>
<keyword evidence="10" id="KW-1185">Reference proteome</keyword>
<keyword evidence="5" id="KW-0133">Cell shape</keyword>
<keyword evidence="6 8" id="KW-1133">Transmembrane helix</keyword>
<dbReference type="GO" id="GO:0005886">
    <property type="term" value="C:plasma membrane"/>
    <property type="evidence" value="ECO:0007669"/>
    <property type="project" value="UniProtKB-SubCell"/>
</dbReference>
<evidence type="ECO:0000313" key="9">
    <source>
        <dbReference type="EMBL" id="PWE17057.1"/>
    </source>
</evidence>
<keyword evidence="4 8" id="KW-0812">Transmembrane</keyword>
<dbReference type="InterPro" id="IPR007227">
    <property type="entry name" value="Cell_shape_determining_MreD"/>
</dbReference>
<dbReference type="Proteomes" id="UP000245168">
    <property type="component" value="Unassembled WGS sequence"/>
</dbReference>
<name>A0A2U2BSS9_9PROT</name>
<gene>
    <name evidence="9" type="primary">mreD</name>
    <name evidence="9" type="ORF">DDZ18_10170</name>
</gene>